<accession>A0A7W7NQQ1</accession>
<gene>
    <name evidence="2" type="ORF">HNP52_001496</name>
</gene>
<dbReference type="RefSeq" id="WP_184164588.1">
    <property type="nucleotide sequence ID" value="NZ_JACHLN010000001.1"/>
</dbReference>
<name>A0A7W7NQQ1_9SPHN</name>
<evidence type="ECO:0000256" key="1">
    <source>
        <dbReference type="SAM" id="SignalP"/>
    </source>
</evidence>
<keyword evidence="3" id="KW-1185">Reference proteome</keyword>
<feature type="signal peptide" evidence="1">
    <location>
        <begin position="1"/>
        <end position="23"/>
    </location>
</feature>
<dbReference type="Proteomes" id="UP000575241">
    <property type="component" value="Unassembled WGS sequence"/>
</dbReference>
<evidence type="ECO:0000313" key="3">
    <source>
        <dbReference type="Proteomes" id="UP000575241"/>
    </source>
</evidence>
<keyword evidence="1" id="KW-0732">Signal</keyword>
<dbReference type="AlphaFoldDB" id="A0A7W7NQQ1"/>
<dbReference type="PROSITE" id="PS51257">
    <property type="entry name" value="PROKAR_LIPOPROTEIN"/>
    <property type="match status" value="1"/>
</dbReference>
<organism evidence="2 3">
    <name type="scientific">Sphingomonas kyeonggiensis</name>
    <dbReference type="NCBI Taxonomy" id="1268553"/>
    <lineage>
        <taxon>Bacteria</taxon>
        <taxon>Pseudomonadati</taxon>
        <taxon>Pseudomonadota</taxon>
        <taxon>Alphaproteobacteria</taxon>
        <taxon>Sphingomonadales</taxon>
        <taxon>Sphingomonadaceae</taxon>
        <taxon>Sphingomonas</taxon>
    </lineage>
</organism>
<feature type="chain" id="PRO_5031381599" evidence="1">
    <location>
        <begin position="24"/>
        <end position="597"/>
    </location>
</feature>
<comment type="caution">
    <text evidence="2">The sequence shown here is derived from an EMBL/GenBank/DDBJ whole genome shotgun (WGS) entry which is preliminary data.</text>
</comment>
<evidence type="ECO:0000313" key="2">
    <source>
        <dbReference type="EMBL" id="MBB4838445.1"/>
    </source>
</evidence>
<reference evidence="2 3" key="1">
    <citation type="submission" date="2020-08" db="EMBL/GenBank/DDBJ databases">
        <title>Functional genomics of gut bacteria from endangered species of beetles.</title>
        <authorList>
            <person name="Carlos-Shanley C."/>
        </authorList>
    </citation>
    <scope>NUCLEOTIDE SEQUENCE [LARGE SCALE GENOMIC DNA]</scope>
    <source>
        <strain evidence="2 3">S00224</strain>
    </source>
</reference>
<sequence length="597" mass="64041">MIFRSHLTVFTLVAACAPLPVLAQGAEAVSGFRNGLKGRIVEQRAQGVDPQRDSANKIDAGYYRLRFEQTSIADAAICPRAAFKSSNEFEKWRSDEGGLYQQIFDKKGVWSLTARVGLRAKGSERASRELRLIAVENPEEKNCKLKIAGSQQGDDDALDAASLLVPFDPTATIYEDRLTVAFKSVYKLEPNSQRLDQLWAGINLFATTISAGLGPIVGAATPLGKTETAKLLTTDVETEAPASFEADPGLGTRANRVFVYLGFPPLPRTLPATLTGGMTISLNYQASLFRKGQYYSTTFTQTNPIKANEVLNATPIPAEAAGGTLRTVRQALATGVFDGLNNATSTAGFDGACSTARPALKALDLSEVDIDAFLWAVAARSSHAAVRDHLGKLACFGIEGRANLAKLGVVVTDEVVQPPTTQATLSAMHAAMTSFGGIVQAPPGTPLNPDLTVRFAEKIKIVLADDAAQALMPQSEISFERSRDEALTLLNQNFSNIGCFAPRLGSDTLMLPLRPNFFPLPTNGRAAAALVLSREATPRPFIFSFGFDPVLEGGNAKISTILIGRRGAGTDDVVKELTVNRRPKSCTETWMNDAFNP</sequence>
<dbReference type="EMBL" id="JACHLN010000001">
    <property type="protein sequence ID" value="MBB4838445.1"/>
    <property type="molecule type" value="Genomic_DNA"/>
</dbReference>
<protein>
    <submittedName>
        <fullName evidence="2">Uncharacterized protein</fullName>
    </submittedName>
</protein>
<proteinExistence type="predicted"/>